<dbReference type="EnsemblPlants" id="Pp3c22_550V3.2">
    <property type="protein sequence ID" value="Pp3c22_550V3.2"/>
    <property type="gene ID" value="Pp3c22_550"/>
</dbReference>
<evidence type="ECO:0000256" key="6">
    <source>
        <dbReference type="ARBA" id="ARBA00023163"/>
    </source>
</evidence>
<evidence type="ECO:0000256" key="9">
    <source>
        <dbReference type="SAM" id="MobiDB-lite"/>
    </source>
</evidence>
<keyword evidence="13" id="KW-1185">Reference proteome</keyword>
<dbReference type="Gramene" id="Pp3c22_550V3.2">
    <property type="protein sequence ID" value="Pp3c22_550V3.2"/>
    <property type="gene ID" value="Pp3c22_550"/>
</dbReference>
<dbReference type="CDD" id="cd19821">
    <property type="entry name" value="Bbox1_BBX-like"/>
    <property type="match status" value="2"/>
</dbReference>
<dbReference type="Gramene" id="Pp3c22_550V3.5">
    <property type="protein sequence ID" value="Pp3c22_550V3.5"/>
    <property type="gene ID" value="Pp3c22_550"/>
</dbReference>
<keyword evidence="8" id="KW-0863">Zinc-finger</keyword>
<gene>
    <name evidence="12" type="primary">LOC112275307</name>
    <name evidence="11" type="ORF">PHYPA_026531</name>
</gene>
<dbReference type="GO" id="GO:0009640">
    <property type="term" value="P:photomorphogenesis"/>
    <property type="evidence" value="ECO:0000318"/>
    <property type="project" value="GO_Central"/>
</dbReference>
<proteinExistence type="predicted"/>
<dbReference type="OrthoDB" id="153872at2759"/>
<evidence type="ECO:0000256" key="8">
    <source>
        <dbReference type="PROSITE-ProRule" id="PRU00024"/>
    </source>
</evidence>
<dbReference type="PANTHER" id="PTHR31832">
    <property type="entry name" value="B-BOX ZINC FINGER PROTEIN 22"/>
    <property type="match status" value="1"/>
</dbReference>
<reference evidence="11 13" key="1">
    <citation type="journal article" date="2008" name="Science">
        <title>The Physcomitrella genome reveals evolutionary insights into the conquest of land by plants.</title>
        <authorList>
            <person name="Rensing S."/>
            <person name="Lang D."/>
            <person name="Zimmer A."/>
            <person name="Terry A."/>
            <person name="Salamov A."/>
            <person name="Shapiro H."/>
            <person name="Nishiyama T."/>
            <person name="Perroud P.-F."/>
            <person name="Lindquist E."/>
            <person name="Kamisugi Y."/>
            <person name="Tanahashi T."/>
            <person name="Sakakibara K."/>
            <person name="Fujita T."/>
            <person name="Oishi K."/>
            <person name="Shin-I T."/>
            <person name="Kuroki Y."/>
            <person name="Toyoda A."/>
            <person name="Suzuki Y."/>
            <person name="Hashimoto A."/>
            <person name="Yamaguchi K."/>
            <person name="Sugano A."/>
            <person name="Kohara Y."/>
            <person name="Fujiyama A."/>
            <person name="Anterola A."/>
            <person name="Aoki S."/>
            <person name="Ashton N."/>
            <person name="Barbazuk W.B."/>
            <person name="Barker E."/>
            <person name="Bennetzen J."/>
            <person name="Bezanilla M."/>
            <person name="Blankenship R."/>
            <person name="Cho S.H."/>
            <person name="Dutcher S."/>
            <person name="Estelle M."/>
            <person name="Fawcett J.A."/>
            <person name="Gundlach H."/>
            <person name="Hanada K."/>
            <person name="Heyl A."/>
            <person name="Hicks K.A."/>
            <person name="Hugh J."/>
            <person name="Lohr M."/>
            <person name="Mayer K."/>
            <person name="Melkozernov A."/>
            <person name="Murata T."/>
            <person name="Nelson D."/>
            <person name="Pils B."/>
            <person name="Prigge M."/>
            <person name="Reiss B."/>
            <person name="Renner T."/>
            <person name="Rombauts S."/>
            <person name="Rushton P."/>
            <person name="Sanderfoot A."/>
            <person name="Schween G."/>
            <person name="Shiu S.-H."/>
            <person name="Stueber K."/>
            <person name="Theodoulou F.L."/>
            <person name="Tu H."/>
            <person name="Van de Peer Y."/>
            <person name="Verrier P.J."/>
            <person name="Waters E."/>
            <person name="Wood A."/>
            <person name="Yang L."/>
            <person name="Cove D."/>
            <person name="Cuming A."/>
            <person name="Hasebe M."/>
            <person name="Lucas S."/>
            <person name="Mishler D.B."/>
            <person name="Reski R."/>
            <person name="Grigoriev I."/>
            <person name="Quatrano R.S."/>
            <person name="Boore J.L."/>
        </authorList>
    </citation>
    <scope>NUCLEOTIDE SEQUENCE [LARGE SCALE GENOMIC DNA]</scope>
    <source>
        <strain evidence="12 13">cv. Gransden 2004</strain>
    </source>
</reference>
<evidence type="ECO:0000256" key="5">
    <source>
        <dbReference type="ARBA" id="ARBA00023015"/>
    </source>
</evidence>
<protein>
    <recommendedName>
        <fullName evidence="10">B box-type domain-containing protein</fullName>
    </recommendedName>
</protein>
<feature type="compositionally biased region" description="Low complexity" evidence="9">
    <location>
        <begin position="136"/>
        <end position="151"/>
    </location>
</feature>
<evidence type="ECO:0000313" key="11">
    <source>
        <dbReference type="EMBL" id="PNR30215.1"/>
    </source>
</evidence>
<dbReference type="EnsemblPlants" id="Pp3c22_550V3.5">
    <property type="protein sequence ID" value="Pp3c22_550V3.5"/>
    <property type="gene ID" value="Pp3c22_550"/>
</dbReference>
<dbReference type="EnsemblPlants" id="Pp3c22_550V3.1">
    <property type="protein sequence ID" value="Pp3c22_550V3.1"/>
    <property type="gene ID" value="Pp3c22_550"/>
</dbReference>
<keyword evidence="3" id="KW-0677">Repeat</keyword>
<evidence type="ECO:0000259" key="10">
    <source>
        <dbReference type="PROSITE" id="PS50119"/>
    </source>
</evidence>
<evidence type="ECO:0000313" key="13">
    <source>
        <dbReference type="Proteomes" id="UP000006727"/>
    </source>
</evidence>
<accession>A0A2K1ILQ7</accession>
<comment type="subcellular location">
    <subcellularLocation>
        <location evidence="1">Nucleus</location>
    </subcellularLocation>
</comment>
<dbReference type="InterPro" id="IPR051979">
    <property type="entry name" value="B-box_zinc_finger"/>
</dbReference>
<sequence length="368" mass="39583">MRILCGGCDKNPASVMCCADEVALCTECDARAHAANKHANKRARVALRPAPEPTKCDICQEKQGFFFCLEDRALLCRDCDVSIHTANTLSGNHKRFLVPGTRVALEDLKDEPVEPITPGFCSLLASPAASSVSQSSHCSSGSSLRSPTSTLQGPRNLSKQSSSVKPAGGVYSASQMHTFTLELVPPAYAGNGKAQIVEDVSRPSQQFRSPAAPLLVAPLSTGVPSAGCMRRSSVSEFLTDAVPGWRVDELLNLADCSEQFNTTDFSSSKVEGVTAVGGNYDWTADLSLFEEQMFSMHEVPEFPPPPPTLVAPPRLIRAPRQLARSSRSRQDAYLQDAFVVPDVGTPSAPASSASLPKRFKRDHHHMSN</sequence>
<dbReference type="RefSeq" id="XP_024361327.1">
    <property type="nucleotide sequence ID" value="XM_024505559.2"/>
</dbReference>
<dbReference type="GO" id="GO:0005634">
    <property type="term" value="C:nucleus"/>
    <property type="evidence" value="ECO:0000318"/>
    <property type="project" value="GO_Central"/>
</dbReference>
<evidence type="ECO:0000256" key="1">
    <source>
        <dbReference type="ARBA" id="ARBA00004123"/>
    </source>
</evidence>
<dbReference type="Gramene" id="Pp3c22_550V3.4">
    <property type="protein sequence ID" value="Pp3c22_550V3.4"/>
    <property type="gene ID" value="Pp3c22_550"/>
</dbReference>
<feature type="compositionally biased region" description="Basic residues" evidence="9">
    <location>
        <begin position="357"/>
        <end position="368"/>
    </location>
</feature>
<reference evidence="11 13" key="2">
    <citation type="journal article" date="2018" name="Plant J.">
        <title>The Physcomitrella patens chromosome-scale assembly reveals moss genome structure and evolution.</title>
        <authorList>
            <person name="Lang D."/>
            <person name="Ullrich K.K."/>
            <person name="Murat F."/>
            <person name="Fuchs J."/>
            <person name="Jenkins J."/>
            <person name="Haas F.B."/>
            <person name="Piednoel M."/>
            <person name="Gundlach H."/>
            <person name="Van Bel M."/>
            <person name="Meyberg R."/>
            <person name="Vives C."/>
            <person name="Morata J."/>
            <person name="Symeonidi A."/>
            <person name="Hiss M."/>
            <person name="Muchero W."/>
            <person name="Kamisugi Y."/>
            <person name="Saleh O."/>
            <person name="Blanc G."/>
            <person name="Decker E.L."/>
            <person name="van Gessel N."/>
            <person name="Grimwood J."/>
            <person name="Hayes R.D."/>
            <person name="Graham S.W."/>
            <person name="Gunter L.E."/>
            <person name="McDaniel S.F."/>
            <person name="Hoernstein S.N.W."/>
            <person name="Larsson A."/>
            <person name="Li F.W."/>
            <person name="Perroud P.F."/>
            <person name="Phillips J."/>
            <person name="Ranjan P."/>
            <person name="Rokshar D.S."/>
            <person name="Rothfels C.J."/>
            <person name="Schneider L."/>
            <person name="Shu S."/>
            <person name="Stevenson D.W."/>
            <person name="Thummler F."/>
            <person name="Tillich M."/>
            <person name="Villarreal Aguilar J.C."/>
            <person name="Widiez T."/>
            <person name="Wong G.K."/>
            <person name="Wymore A."/>
            <person name="Zhang Y."/>
            <person name="Zimmer A.D."/>
            <person name="Quatrano R.S."/>
            <person name="Mayer K.F.X."/>
            <person name="Goodstein D."/>
            <person name="Casacuberta J.M."/>
            <person name="Vandepoele K."/>
            <person name="Reski R."/>
            <person name="Cuming A.C."/>
            <person name="Tuskan G.A."/>
            <person name="Maumus F."/>
            <person name="Salse J."/>
            <person name="Schmutz J."/>
            <person name="Rensing S.A."/>
        </authorList>
    </citation>
    <scope>NUCLEOTIDE SEQUENCE [LARGE SCALE GENOMIC DNA]</scope>
    <source>
        <strain evidence="12 13">cv. Gransden 2004</strain>
    </source>
</reference>
<dbReference type="AlphaFoldDB" id="A0A2K1ILQ7"/>
<dbReference type="Gramene" id="Pp3c22_550V3.1">
    <property type="protein sequence ID" value="Pp3c22_550V3.1"/>
    <property type="gene ID" value="Pp3c22_550"/>
</dbReference>
<keyword evidence="6" id="KW-0804">Transcription</keyword>
<keyword evidence="4" id="KW-0862">Zinc</keyword>
<dbReference type="GO" id="GO:0008270">
    <property type="term" value="F:zinc ion binding"/>
    <property type="evidence" value="ECO:0007669"/>
    <property type="project" value="UniProtKB-KW"/>
</dbReference>
<dbReference type="InterPro" id="IPR000315">
    <property type="entry name" value="Znf_B-box"/>
</dbReference>
<keyword evidence="5" id="KW-0805">Transcription regulation</keyword>
<dbReference type="GO" id="GO:0006355">
    <property type="term" value="P:regulation of DNA-templated transcription"/>
    <property type="evidence" value="ECO:0000318"/>
    <property type="project" value="GO_Central"/>
</dbReference>
<feature type="domain" description="B box-type" evidence="10">
    <location>
        <begin position="51"/>
        <end position="98"/>
    </location>
</feature>
<dbReference type="PANTHER" id="PTHR31832:SF63">
    <property type="entry name" value="B-BOX ZINC FINGER PROTEIN 23"/>
    <property type="match status" value="1"/>
</dbReference>
<dbReference type="InterPro" id="IPR049808">
    <property type="entry name" value="CONSTANS-like_Bbox1"/>
</dbReference>
<dbReference type="EnsemblPlants" id="Pp3c22_550V3.4">
    <property type="protein sequence ID" value="Pp3c22_550V3.4"/>
    <property type="gene ID" value="Pp3c22_550"/>
</dbReference>
<dbReference type="SMART" id="SM00336">
    <property type="entry name" value="BBOX"/>
    <property type="match status" value="2"/>
</dbReference>
<keyword evidence="7" id="KW-0539">Nucleus</keyword>
<feature type="region of interest" description="Disordered" evidence="9">
    <location>
        <begin position="136"/>
        <end position="164"/>
    </location>
</feature>
<dbReference type="Gene3D" id="3.30.160.60">
    <property type="entry name" value="Classic Zinc Finger"/>
    <property type="match status" value="1"/>
</dbReference>
<dbReference type="GeneID" id="112275307"/>
<dbReference type="Proteomes" id="UP000006727">
    <property type="component" value="Chromosome 22"/>
</dbReference>
<evidence type="ECO:0000256" key="7">
    <source>
        <dbReference type="ARBA" id="ARBA00023242"/>
    </source>
</evidence>
<reference evidence="12" key="3">
    <citation type="submission" date="2020-12" db="UniProtKB">
        <authorList>
            <consortium name="EnsemblPlants"/>
        </authorList>
    </citation>
    <scope>IDENTIFICATION</scope>
</reference>
<organism evidence="11">
    <name type="scientific">Physcomitrium patens</name>
    <name type="common">Spreading-leaved earth moss</name>
    <name type="synonym">Physcomitrella patens</name>
    <dbReference type="NCBI Taxonomy" id="3218"/>
    <lineage>
        <taxon>Eukaryota</taxon>
        <taxon>Viridiplantae</taxon>
        <taxon>Streptophyta</taxon>
        <taxon>Embryophyta</taxon>
        <taxon>Bryophyta</taxon>
        <taxon>Bryophytina</taxon>
        <taxon>Bryopsida</taxon>
        <taxon>Funariidae</taxon>
        <taxon>Funariales</taxon>
        <taxon>Funariaceae</taxon>
        <taxon>Physcomitrium</taxon>
    </lineage>
</organism>
<evidence type="ECO:0000256" key="2">
    <source>
        <dbReference type="ARBA" id="ARBA00022723"/>
    </source>
</evidence>
<dbReference type="Pfam" id="PF00643">
    <property type="entry name" value="zf-B_box"/>
    <property type="match status" value="1"/>
</dbReference>
<evidence type="ECO:0000256" key="3">
    <source>
        <dbReference type="ARBA" id="ARBA00022737"/>
    </source>
</evidence>
<dbReference type="EMBL" id="ABEU02000022">
    <property type="protein sequence ID" value="PNR30215.1"/>
    <property type="molecule type" value="Genomic_DNA"/>
</dbReference>
<feature type="compositionally biased region" description="Polar residues" evidence="9">
    <location>
        <begin position="152"/>
        <end position="164"/>
    </location>
</feature>
<keyword evidence="2" id="KW-0479">Metal-binding</keyword>
<evidence type="ECO:0000313" key="12">
    <source>
        <dbReference type="EnsemblPlants" id="Pp3c22_550V3.1"/>
    </source>
</evidence>
<feature type="compositionally biased region" description="Low complexity" evidence="9">
    <location>
        <begin position="346"/>
        <end position="356"/>
    </location>
</feature>
<name>A0A2K1ILQ7_PHYPA</name>
<dbReference type="PaxDb" id="3218-PP1S251_47V6.1"/>
<evidence type="ECO:0000256" key="4">
    <source>
        <dbReference type="ARBA" id="ARBA00022833"/>
    </source>
</evidence>
<feature type="region of interest" description="Disordered" evidence="9">
    <location>
        <begin position="344"/>
        <end position="368"/>
    </location>
</feature>
<dbReference type="PROSITE" id="PS50119">
    <property type="entry name" value="ZF_BBOX"/>
    <property type="match status" value="1"/>
</dbReference>